<dbReference type="Gene3D" id="3.40.50.1580">
    <property type="entry name" value="Nucleoside phosphorylase domain"/>
    <property type="match status" value="1"/>
</dbReference>
<feature type="binding site" evidence="4">
    <location>
        <begin position="124"/>
        <end position="125"/>
    </location>
    <ligand>
        <name>phosphate</name>
        <dbReference type="ChEBI" id="CHEBI:43474"/>
    </ligand>
</feature>
<feature type="binding site" evidence="4">
    <location>
        <begin position="257"/>
        <end position="259"/>
    </location>
    <ligand>
        <name>substrate</name>
    </ligand>
</feature>
<dbReference type="EC" id="2.4.2.28" evidence="4"/>
<feature type="binding site" evidence="4">
    <location>
        <begin position="91"/>
        <end position="92"/>
    </location>
    <ligand>
        <name>phosphate</name>
        <dbReference type="ChEBI" id="CHEBI:43474"/>
    </ligand>
</feature>
<dbReference type="CDD" id="cd09010">
    <property type="entry name" value="MTAP_SsMTAPII_like_MTIP"/>
    <property type="match status" value="1"/>
</dbReference>
<comment type="subcellular location">
    <subcellularLocation>
        <location evidence="4">Cytoplasm</location>
    </subcellularLocation>
    <subcellularLocation>
        <location evidence="4">Nucleus</location>
    </subcellularLocation>
</comment>
<dbReference type="InterPro" id="IPR018099">
    <property type="entry name" value="Purine_phosphorylase-2_CS"/>
</dbReference>
<keyword evidence="4" id="KW-0539">Nucleus</keyword>
<dbReference type="EMBL" id="CP015056">
    <property type="protein sequence ID" value="QGN15234.1"/>
    <property type="molecule type" value="Genomic_DNA"/>
</dbReference>
<evidence type="ECO:0000256" key="3">
    <source>
        <dbReference type="ARBA" id="ARBA00022726"/>
    </source>
</evidence>
<comment type="similarity">
    <text evidence="4">Belongs to the PNP/MTAP phosphorylase family. MTAP subfamily.</text>
</comment>
<feature type="site" description="Important for substrate specificity" evidence="4">
    <location>
        <position position="270"/>
    </location>
</feature>
<keyword evidence="4" id="KW-0963">Cytoplasm</keyword>
<dbReference type="SUPFAM" id="SSF53167">
    <property type="entry name" value="Purine and uridine phosphorylases"/>
    <property type="match status" value="1"/>
</dbReference>
<dbReference type="PANTHER" id="PTHR42679:SF2">
    <property type="entry name" value="S-METHYL-5'-THIOADENOSINE PHOSPHORYLASE"/>
    <property type="match status" value="1"/>
</dbReference>
<keyword evidence="3 4" id="KW-0660">Purine salvage</keyword>
<evidence type="ECO:0000313" key="6">
    <source>
        <dbReference type="EMBL" id="QGN15234.1"/>
    </source>
</evidence>
<dbReference type="PROSITE" id="PS01240">
    <property type="entry name" value="PNP_MTAP_2"/>
    <property type="match status" value="1"/>
</dbReference>
<evidence type="ECO:0000256" key="4">
    <source>
        <dbReference type="HAMAP-Rule" id="MF_03155"/>
    </source>
</evidence>
<keyword evidence="1 4" id="KW-0328">Glycosyltransferase</keyword>
<comment type="function">
    <text evidence="4">Catalyzes the reversible phosphorylation of S-methyl-5'-thioadenosine (MTA) to adenine and 5-methylthioribose-1-phosphate. Involved in the breakdown of MTA, a major by-product of polyamine biosynthesis. Responsible for the first step in the methionine salvage pathway after MTA has been generated from S-adenosylmethionine. Has broad substrate specificity with 6-aminopurine nucleosides as preferred substrates.</text>
</comment>
<protein>
    <recommendedName>
        <fullName evidence="4">S-methyl-5'-thioadenosine phosphorylase</fullName>
        <ecNumber evidence="4">2.4.2.28</ecNumber>
    </recommendedName>
    <alternativeName>
        <fullName evidence="4">5'-methylthioadenosine phosphorylase</fullName>
        <shortName evidence="4">MTA phosphorylase</shortName>
        <shortName evidence="4">MTAP</shortName>
        <shortName evidence="4">MTAPase</shortName>
    </alternativeName>
</protein>
<evidence type="ECO:0000313" key="7">
    <source>
        <dbReference type="Proteomes" id="UP000422736"/>
    </source>
</evidence>
<reference evidence="6 7" key="2">
    <citation type="submission" date="2019-11" db="EMBL/GenBank/DDBJ databases">
        <authorList>
            <person name="Lu H."/>
        </authorList>
    </citation>
    <scope>NUCLEOTIDE SEQUENCE [LARGE SCALE GENOMIC DNA]</scope>
    <source>
        <strain evidence="6 7">FIM1</strain>
    </source>
</reference>
<dbReference type="Proteomes" id="UP000422736">
    <property type="component" value="Chromosome 3"/>
</dbReference>
<keyword evidence="7" id="KW-1185">Reference proteome</keyword>
<dbReference type="InterPro" id="IPR000845">
    <property type="entry name" value="Nucleoside_phosphorylase_d"/>
</dbReference>
<proteinExistence type="inferred from homology"/>
<accession>A0ABX6ETZ5</accession>
<evidence type="ECO:0000256" key="1">
    <source>
        <dbReference type="ARBA" id="ARBA00022676"/>
    </source>
</evidence>
<dbReference type="InterPro" id="IPR035994">
    <property type="entry name" value="Nucleoside_phosphorylase_sf"/>
</dbReference>
<sequence>MRIFIRGFKAIPKFYKFTMTNTKSAELPQTFEGTIDLGIIGGTGLYKLDCLEPIAILPRMETPWGQTSSPITVSRVKSDETEHFHVAFIARHGVNHEFPPTRVPFRANIAALKHLGTKAILSFSAVGSLQQEIKPRDFVLPQQIIDRTKGIRESSYFNDEGLVGHVMFGEPFSKSFADYIYQFQDVLENPDSAEPCLLHYNKELTVVCMEGPQFSTRAESKMYRLLGGDVINMSVIPEAKLARECEIPYQMVCMSTDYDAWRDEEEPVSVQTVIGNLQNNAKNANHLASKVIVEMAKELPVFMKNGDGLRDMMKFSISTKPEAMSKETLAKLKFLFPNHW</sequence>
<comment type="pathway">
    <text evidence="4">Amino-acid biosynthesis; L-methionine biosynthesis via salvage pathway; S-methyl-5-thio-alpha-D-ribose 1-phosphate from S-methyl-5'-thioadenosine (phosphorylase route): step 1/1.</text>
</comment>
<feature type="site" description="Important for substrate specificity" evidence="4">
    <location>
        <position position="215"/>
    </location>
</feature>
<name>A0ABX6ETZ5_KLUMA</name>
<comment type="subunit">
    <text evidence="4">Homotrimer.</text>
</comment>
<feature type="binding site" evidence="4">
    <location>
        <position position="233"/>
    </location>
    <ligand>
        <name>substrate</name>
    </ligand>
</feature>
<dbReference type="HAMAP" id="MF_01963">
    <property type="entry name" value="MTAP"/>
    <property type="match status" value="1"/>
</dbReference>
<dbReference type="InterPro" id="IPR010044">
    <property type="entry name" value="MTAP"/>
</dbReference>
<feature type="domain" description="Nucleoside phosphorylase" evidence="5">
    <location>
        <begin position="37"/>
        <end position="292"/>
    </location>
</feature>
<comment type="catalytic activity">
    <reaction evidence="4">
        <text>S-methyl-5'-thioadenosine + phosphate = 5-(methylsulfanyl)-alpha-D-ribose 1-phosphate + adenine</text>
        <dbReference type="Rhea" id="RHEA:11852"/>
        <dbReference type="ChEBI" id="CHEBI:16708"/>
        <dbReference type="ChEBI" id="CHEBI:17509"/>
        <dbReference type="ChEBI" id="CHEBI:43474"/>
        <dbReference type="ChEBI" id="CHEBI:58533"/>
        <dbReference type="EC" id="2.4.2.28"/>
    </reaction>
</comment>
<organism evidence="6 7">
    <name type="scientific">Kluyveromyces marxianus</name>
    <name type="common">Yeast</name>
    <name type="synonym">Candida kefyr</name>
    <dbReference type="NCBI Taxonomy" id="4911"/>
    <lineage>
        <taxon>Eukaryota</taxon>
        <taxon>Fungi</taxon>
        <taxon>Dikarya</taxon>
        <taxon>Ascomycota</taxon>
        <taxon>Saccharomycotina</taxon>
        <taxon>Saccharomycetes</taxon>
        <taxon>Saccharomycetales</taxon>
        <taxon>Saccharomycetaceae</taxon>
        <taxon>Kluyveromyces</taxon>
    </lineage>
</organism>
<dbReference type="PANTHER" id="PTHR42679">
    <property type="entry name" value="S-METHYL-5'-THIOADENOSINE PHOSPHORYLASE"/>
    <property type="match status" value="1"/>
</dbReference>
<gene>
    <name evidence="4 6" type="primary">MEU1</name>
    <name evidence="6" type="ORF">FIM1_1923</name>
</gene>
<dbReference type="Pfam" id="PF01048">
    <property type="entry name" value="PNP_UDP_1"/>
    <property type="match status" value="1"/>
</dbReference>
<evidence type="ECO:0000259" key="5">
    <source>
        <dbReference type="Pfam" id="PF01048"/>
    </source>
</evidence>
<reference evidence="6 7" key="1">
    <citation type="submission" date="2016-03" db="EMBL/GenBank/DDBJ databases">
        <title>How can Kluyveromyces marxianus grow so fast - potential evolutionary course in Saccharomyces Complex revealed by comparative genomics.</title>
        <authorList>
            <person name="Mo W."/>
            <person name="Lu W."/>
            <person name="Yang X."/>
            <person name="Qi J."/>
            <person name="Lv H."/>
        </authorList>
    </citation>
    <scope>NUCLEOTIDE SEQUENCE [LARGE SCALE GENOMIC DNA]</scope>
    <source>
        <strain evidence="6 7">FIM1</strain>
    </source>
</reference>
<evidence type="ECO:0000256" key="2">
    <source>
        <dbReference type="ARBA" id="ARBA00022679"/>
    </source>
</evidence>
<feature type="binding site" evidence="4">
    <location>
        <position position="43"/>
    </location>
    <ligand>
        <name>phosphate</name>
        <dbReference type="ChEBI" id="CHEBI:43474"/>
    </ligand>
</feature>
<feature type="binding site" evidence="4">
    <location>
        <position position="234"/>
    </location>
    <ligand>
        <name>phosphate</name>
        <dbReference type="ChEBI" id="CHEBI:43474"/>
    </ligand>
</feature>
<keyword evidence="2 4" id="KW-0808">Transferase</keyword>